<dbReference type="PIRSF" id="PIRSF029895">
    <property type="entry name" value="SpoIV"/>
    <property type="match status" value="1"/>
</dbReference>
<evidence type="ECO:0000256" key="1">
    <source>
        <dbReference type="SAM" id="Phobius"/>
    </source>
</evidence>
<protein>
    <submittedName>
        <fullName evidence="2">Stage IV sporulation protein</fullName>
    </submittedName>
</protein>
<reference evidence="2 3" key="1">
    <citation type="journal article" date="2015" name="Nat. Commun.">
        <title>Production of butyrate from lysine and the Amadori product fructoselysine by a human gut commensal.</title>
        <authorList>
            <person name="Bui T.P."/>
            <person name="Ritari J."/>
            <person name="Boeren S."/>
            <person name="de Waard P."/>
            <person name="Plugge C.M."/>
            <person name="de Vos W.M."/>
        </authorList>
    </citation>
    <scope>NUCLEOTIDE SEQUENCE [LARGE SCALE GENOMIC DNA]</scope>
    <source>
        <strain evidence="2 3">AF211</strain>
    </source>
</reference>
<accession>A0A0S2W223</accession>
<dbReference type="AlphaFoldDB" id="A0A0S2W223"/>
<dbReference type="KEGG" id="ibu:IB211_01005"/>
<reference evidence="3" key="2">
    <citation type="submission" date="2015-04" db="EMBL/GenBank/DDBJ databases">
        <title>A butyrogenic pathway from the amino acid lysine in a human gut commensal.</title>
        <authorList>
            <person name="de Vos W.M."/>
            <person name="Bui N.T.P."/>
            <person name="Plugge C.M."/>
            <person name="Ritari J."/>
        </authorList>
    </citation>
    <scope>NUCLEOTIDE SEQUENCE [LARGE SCALE GENOMIC DNA]</scope>
    <source>
        <strain evidence="3">AF211</strain>
    </source>
</reference>
<dbReference type="EMBL" id="CP011307">
    <property type="protein sequence ID" value="ALP93398.1"/>
    <property type="molecule type" value="Genomic_DNA"/>
</dbReference>
<gene>
    <name evidence="2" type="ORF">IB211_01005</name>
</gene>
<dbReference type="RefSeq" id="WP_058117295.1">
    <property type="nucleotide sequence ID" value="NZ_CP011307.1"/>
</dbReference>
<dbReference type="STRING" id="1297617.IB211_01005"/>
<evidence type="ECO:0000313" key="2">
    <source>
        <dbReference type="EMBL" id="ALP93398.1"/>
    </source>
</evidence>
<name>A0A0S2W223_9FIRM</name>
<keyword evidence="1" id="KW-1133">Transmembrane helix</keyword>
<dbReference type="eggNOG" id="COG0561">
    <property type="taxonomic scope" value="Bacteria"/>
</dbReference>
<keyword evidence="1" id="KW-0472">Membrane</keyword>
<evidence type="ECO:0000313" key="3">
    <source>
        <dbReference type="Proteomes" id="UP000064844"/>
    </source>
</evidence>
<dbReference type="Proteomes" id="UP000064844">
    <property type="component" value="Chromosome"/>
</dbReference>
<proteinExistence type="predicted"/>
<keyword evidence="1" id="KW-0812">Transmembrane</keyword>
<organism evidence="2 3">
    <name type="scientific">Intestinimonas butyriciproducens</name>
    <dbReference type="NCBI Taxonomy" id="1297617"/>
    <lineage>
        <taxon>Bacteria</taxon>
        <taxon>Bacillati</taxon>
        <taxon>Bacillota</taxon>
        <taxon>Clostridia</taxon>
        <taxon>Eubacteriales</taxon>
        <taxon>Intestinimonas</taxon>
    </lineage>
</organism>
<sequence length="414" mass="45325">MQAIINFLRGSVLFTVTGAFPERFLNLCAQRGVGFWDLEWLDEHSLQLRVARGDAKRVGELAEKVMCEASAQRRAGIPFFLAGFRRRYALLLGLALSIAAVCVLSRFILTIEVSGNEKVPTAAILTELSRQGVRVGAYGPGLDVRRISQEALIRLEDLAWMSVNLHGTRAEVLVREKLPTPELRDETTPAHVISAATGIITHMEVLEGQPSFQEGDTVLEGEVLISGVVDLKEPKYATVDAGQRLVHARGNIYARTWRTLEAEIPLEAQVKAYTGEKETGWSLILLGHSVNFFGKTGIPMDGYDKISTTRVFTLPGGRVMPLALRKTEYRAYETVPAALDPDAAQAMLEEQLADRLEKLVGEDGEVVQLSFAAREAEGILTVTAKAECREQIGREVTFEGTVGETTPAQPLPAG</sequence>
<feature type="transmembrane region" description="Helical" evidence="1">
    <location>
        <begin position="88"/>
        <end position="109"/>
    </location>
</feature>
<keyword evidence="3" id="KW-1185">Reference proteome</keyword>
<dbReference type="Pfam" id="PF06898">
    <property type="entry name" value="YqfD"/>
    <property type="match status" value="1"/>
</dbReference>
<dbReference type="InterPro" id="IPR010690">
    <property type="entry name" value="YqfD"/>
</dbReference>